<protein>
    <submittedName>
        <fullName evidence="1">Uncharacterized protein</fullName>
    </submittedName>
</protein>
<dbReference type="AlphaFoldDB" id="D4JBH8"/>
<sequence length="36" mass="3958">MVRLHSSFFRAENAQIIILFEIPGKGAAGRKGGQKE</sequence>
<reference evidence="1 2" key="1">
    <citation type="submission" date="2010-03" db="EMBL/GenBank/DDBJ databases">
        <title>The genome sequence of Coprococcus catus GD/7.</title>
        <authorList>
            <consortium name="metaHIT consortium -- http://www.metahit.eu/"/>
            <person name="Pajon A."/>
            <person name="Turner K."/>
            <person name="Parkhill J."/>
            <person name="Duncan S."/>
            <person name="Flint H."/>
        </authorList>
    </citation>
    <scope>NUCLEOTIDE SEQUENCE [LARGE SCALE GENOMIC DNA]</scope>
    <source>
        <strain evidence="1 2">GD/7</strain>
    </source>
</reference>
<gene>
    <name evidence="1" type="ORF">CC1_31440</name>
</gene>
<dbReference type="EMBL" id="FP929038">
    <property type="protein sequence ID" value="CBK81699.1"/>
    <property type="molecule type" value="Genomic_DNA"/>
</dbReference>
<reference evidence="1 2" key="2">
    <citation type="submission" date="2010-03" db="EMBL/GenBank/DDBJ databases">
        <authorList>
            <person name="Pajon A."/>
        </authorList>
    </citation>
    <scope>NUCLEOTIDE SEQUENCE [LARGE SCALE GENOMIC DNA]</scope>
    <source>
        <strain evidence="1 2">GD/7</strain>
    </source>
</reference>
<evidence type="ECO:0000313" key="1">
    <source>
        <dbReference type="EMBL" id="CBK81699.1"/>
    </source>
</evidence>
<dbReference type="KEGG" id="cct:CC1_31440"/>
<dbReference type="Proteomes" id="UP000008798">
    <property type="component" value="Chromosome"/>
</dbReference>
<name>D4JBH8_9FIRM</name>
<evidence type="ECO:0000313" key="2">
    <source>
        <dbReference type="Proteomes" id="UP000008798"/>
    </source>
</evidence>
<organism evidence="1 2">
    <name type="scientific">Coprococcus catus GD/7</name>
    <dbReference type="NCBI Taxonomy" id="717962"/>
    <lineage>
        <taxon>Bacteria</taxon>
        <taxon>Bacillati</taxon>
        <taxon>Bacillota</taxon>
        <taxon>Clostridia</taxon>
        <taxon>Lachnospirales</taxon>
        <taxon>Lachnospiraceae</taxon>
        <taxon>Coprococcus</taxon>
    </lineage>
</organism>
<accession>D4JBH8</accession>
<dbReference type="HOGENOM" id="CLU_3355588_0_0_9"/>
<dbReference type="STRING" id="717962.CC1_31440"/>
<proteinExistence type="predicted"/>